<keyword evidence="3" id="KW-0574">Periplasm</keyword>
<dbReference type="SUPFAM" id="SSF48230">
    <property type="entry name" value="Chondroitin AC/alginate lyase"/>
    <property type="match status" value="1"/>
</dbReference>
<dbReference type="PANTHER" id="PTHR39210:SF1">
    <property type="entry name" value="HEPARIN-SULFATE LYASE"/>
    <property type="match status" value="1"/>
</dbReference>
<organism evidence="6 7">
    <name type="scientific">Paenibacillus hodogayensis</name>
    <dbReference type="NCBI Taxonomy" id="279208"/>
    <lineage>
        <taxon>Bacteria</taxon>
        <taxon>Bacillati</taxon>
        <taxon>Bacillota</taxon>
        <taxon>Bacilli</taxon>
        <taxon>Bacillales</taxon>
        <taxon>Paenibacillaceae</taxon>
        <taxon>Paenibacillus</taxon>
    </lineage>
</organism>
<evidence type="ECO:0000313" key="7">
    <source>
        <dbReference type="Proteomes" id="UP001589619"/>
    </source>
</evidence>
<gene>
    <name evidence="6" type="ORF">ACFFNY_23570</name>
</gene>
<dbReference type="Gene3D" id="2.60.40.1120">
    <property type="entry name" value="Carboxypeptidase-like, regulatory domain"/>
    <property type="match status" value="1"/>
</dbReference>
<dbReference type="Gene3D" id="2.70.98.70">
    <property type="match status" value="1"/>
</dbReference>
<keyword evidence="2" id="KW-0732">Signal</keyword>
<proteinExistence type="predicted"/>
<evidence type="ECO:0000256" key="3">
    <source>
        <dbReference type="ARBA" id="ARBA00022764"/>
    </source>
</evidence>
<feature type="domain" description="Heparinase II/III-like C-terminal" evidence="5">
    <location>
        <begin position="786"/>
        <end position="904"/>
    </location>
</feature>
<evidence type="ECO:0000256" key="2">
    <source>
        <dbReference type="ARBA" id="ARBA00022729"/>
    </source>
</evidence>
<sequence>MKKCLKAGLVHSLIILLTFGTLFDVASGESVFLQPDQGYNTMLGVKKANMEVNQINDAYPEVTSLANRRGVISQANEPIVVDGVLSESVWSEVYGLAHFQTVFHNQPASPDTTVKTLYDQNHLYISVQGDSDGGSPAEAERLFILLSTDNTNHKFYQIPLIVTQGPYPIGIRYKNFTNGDIRDNKQDIIDLIANKAVSPVITKRPDGSWTAEMAIPFAALGVTSVQSGDEWHMNVLRYFGPDSPLLLNSWVPIRVSEVIDGDYNGRENRRAILDAYVSNEGRLGSLFFNQIPEMPGIGKPTVEWTPENARLLYRHYTEKILELDAAELSGDSTVQLIWTSPYGEKTVLNDATIAEAGDKRLLSFTHPAPKENGWYQLQIRIDEPGHSVIKDLHLSFDRYSLIEAGDQLYPTQQAEGTPRAITAQPASAEVANLLALVPERVGFNFVWVPHKPELSERSVNFSWSPANPWKIVSTDSEKIEYPNPLYPEDNHLTVVNRKGETVDYPYYEDSQGRRYFLSAHLWHLQREYLIKRTKELSTTDPLGAARLLYRFAQVYQGWVPVNDIDGGAQYPISTVNGPPYNYYGGMWSRWSQTELNALAPLADAYAEIKKTNALQLLSLEIGDDVDQTIVNDMFLPSIAFFHTYPVIKSNIEYSNWNGLMSLARALNEPKYMHEAVELMAQYASSQYMLDGFWKEVSIGYHKDSVLGIQKGAALAAGWTDPEQYESPRSGERYVQLNPGEYLPQIDEMVNIRNILAYPNRGFFPVNDTWAFEKATVSLSTPSLLKPAAGIAKLTRGTGLSQNQLYMKFSPYNGHDHKDPLNMSLFAKEQELLPDIGYTHTNYRQWTASTLAHNTVVVNGKDALTGLGGKSGGNLEAFTAMSDGVQVVSAHQENAYPETTAYGREPWFIGFNGASGSEGYVVDLFRVAGGARHEYTLGGDANRTATFETDLPLTDYGPYLLSGNPVVTPPVSQTDTGTISDNQYYGYMYVRDVRSAPVPDGKYEVTLKTQGETGENAGLRITGFVDAGDNELFIGESPSLRAARTGGLSFDNNVDAEKYTMPKLVLRREGTDLKSNFVTVMEPLDAAAAPQIEVVDMLKSDLTTGEVAVSITYGNTRDIVLSAPNYTDQALIVGDLRMEGKRGFIRLVNGEITEMRLADGALLQKGDKILTGNSAATGSIIGTQRKVNGDPYDALVTAAEVPQAAAGGYVVVTHPDQSTTGYKIMEVRADQGKTLLVLDHQDPGFTVYEDGRSELKYYPMTSWSGTHHFRIANVEAAEGSWPSNETATGTIRGTIYDSDGIPLEGAAVHLTGYSTITATTDVAGEFTLPLVPIGWQRVTGVKSGYGMAVSDAVYISTNQTASVTFTMADLQPPVLTDVTPIGVGTGLPVRATSSKDAFLYLVPSTTPPFLPALETAVMTVGDTVYGIRVQAAEGVSVTLATYGLAAGKYMLYAVDMDKRISSGSAVQIMPVDLTLVDSTHPFVSYSGTWYLGNDERQIGGSSRTATADGSYVDIPFYGIGAKLLGVRSNAQGKAKIYVDGVYQTTVDNYSAAWKAQQEIYYTGVLPKGVHMIRYERIGEKNPASSSSNINFDALQVIGEDQIQPELSHVTAGLLVAGTPIAATSSKSGMLYLVPSATAATQVAVKAAGAAINGTTATVTEGVYGLLDTTGFVTGNYKVYTIDAYNNISKGSETITILRPEDEWIDSLSSVVSYSGTWYLGNDERQIGGSSRTATADGSYVDIPFYGTGAKILGVRSNAQGKAKIYVDGVYQTTVDNYSSAWKAQQEIYYTGVLTKGVHMIRYERIGEKNPASSSSNINFDALQVVGGE</sequence>
<comment type="caution">
    <text evidence="6">The sequence shown here is derived from an EMBL/GenBank/DDBJ whole genome shotgun (WGS) entry which is preliminary data.</text>
</comment>
<dbReference type="Gene3D" id="2.60.40.1190">
    <property type="match status" value="1"/>
</dbReference>
<keyword evidence="4" id="KW-0456">Lyase</keyword>
<comment type="subcellular location">
    <subcellularLocation>
        <location evidence="1">Periplasm</location>
    </subcellularLocation>
</comment>
<name>A0ABV5W1W5_9BACL</name>
<dbReference type="SUPFAM" id="SSF49344">
    <property type="entry name" value="CBD9-like"/>
    <property type="match status" value="1"/>
</dbReference>
<dbReference type="Pfam" id="PF07940">
    <property type="entry name" value="Hepar_II_III_C"/>
    <property type="match status" value="1"/>
</dbReference>
<dbReference type="Gene3D" id="1.50.10.100">
    <property type="entry name" value="Chondroitin AC/alginate lyase"/>
    <property type="match status" value="1"/>
</dbReference>
<dbReference type="Proteomes" id="UP001589619">
    <property type="component" value="Unassembled WGS sequence"/>
</dbReference>
<dbReference type="PANTHER" id="PTHR39210">
    <property type="entry name" value="HEPARIN-SULFATE LYASE"/>
    <property type="match status" value="1"/>
</dbReference>
<dbReference type="InterPro" id="IPR012480">
    <property type="entry name" value="Hepar_II_III_C"/>
</dbReference>
<dbReference type="InterPro" id="IPR008929">
    <property type="entry name" value="Chondroitin_lyas"/>
</dbReference>
<evidence type="ECO:0000313" key="6">
    <source>
        <dbReference type="EMBL" id="MFB9754559.1"/>
    </source>
</evidence>
<accession>A0ABV5W1W5</accession>
<dbReference type="InterPro" id="IPR013784">
    <property type="entry name" value="Carb-bd-like_fold"/>
</dbReference>
<evidence type="ECO:0000256" key="4">
    <source>
        <dbReference type="ARBA" id="ARBA00023239"/>
    </source>
</evidence>
<dbReference type="Gene3D" id="2.60.120.260">
    <property type="entry name" value="Galactose-binding domain-like"/>
    <property type="match status" value="2"/>
</dbReference>
<protein>
    <submittedName>
        <fullName evidence="6">Heparinase II/III family protein</fullName>
    </submittedName>
</protein>
<dbReference type="RefSeq" id="WP_344909148.1">
    <property type="nucleotide sequence ID" value="NZ_BAAAYO010000008.1"/>
</dbReference>
<evidence type="ECO:0000259" key="5">
    <source>
        <dbReference type="Pfam" id="PF07940"/>
    </source>
</evidence>
<dbReference type="Pfam" id="PF13620">
    <property type="entry name" value="CarboxypepD_reg"/>
    <property type="match status" value="1"/>
</dbReference>
<reference evidence="6 7" key="1">
    <citation type="submission" date="2024-09" db="EMBL/GenBank/DDBJ databases">
        <authorList>
            <person name="Sun Q."/>
            <person name="Mori K."/>
        </authorList>
    </citation>
    <scope>NUCLEOTIDE SEQUENCE [LARGE SCALE GENOMIC DNA]</scope>
    <source>
        <strain evidence="6 7">JCM 12520</strain>
    </source>
</reference>
<dbReference type="SUPFAM" id="SSF49452">
    <property type="entry name" value="Starch-binding domain-like"/>
    <property type="match status" value="1"/>
</dbReference>
<keyword evidence="7" id="KW-1185">Reference proteome</keyword>
<dbReference type="EMBL" id="JBHMAG010000016">
    <property type="protein sequence ID" value="MFB9754559.1"/>
    <property type="molecule type" value="Genomic_DNA"/>
</dbReference>
<evidence type="ECO:0000256" key="1">
    <source>
        <dbReference type="ARBA" id="ARBA00004418"/>
    </source>
</evidence>